<dbReference type="SUPFAM" id="SSF52540">
    <property type="entry name" value="P-loop containing nucleoside triphosphate hydrolases"/>
    <property type="match status" value="2"/>
</dbReference>
<keyword evidence="6" id="KW-0067">ATP-binding</keyword>
<dbReference type="AlphaFoldDB" id="A0A1L3MGV9"/>
<dbReference type="NCBIfam" id="TIGR00634">
    <property type="entry name" value="recN"/>
    <property type="match status" value="1"/>
</dbReference>
<dbReference type="InterPro" id="IPR027417">
    <property type="entry name" value="P-loop_NTPase"/>
</dbReference>
<keyword evidence="4" id="KW-0547">Nucleotide-binding</keyword>
<dbReference type="Gene3D" id="3.40.50.300">
    <property type="entry name" value="P-loop containing nucleotide triphosphate hydrolases"/>
    <property type="match status" value="2"/>
</dbReference>
<evidence type="ECO:0000313" key="13">
    <source>
        <dbReference type="Proteomes" id="UP000182938"/>
    </source>
</evidence>
<evidence type="ECO:0000256" key="5">
    <source>
        <dbReference type="ARBA" id="ARBA00022763"/>
    </source>
</evidence>
<feature type="coiled-coil region" evidence="10">
    <location>
        <begin position="342"/>
        <end position="376"/>
    </location>
</feature>
<dbReference type="PIRSF" id="PIRSF003128">
    <property type="entry name" value="RecN"/>
    <property type="match status" value="1"/>
</dbReference>
<name>A0A1L3MGV9_9MICO</name>
<dbReference type="GO" id="GO:0043590">
    <property type="term" value="C:bacterial nucleoid"/>
    <property type="evidence" value="ECO:0007669"/>
    <property type="project" value="TreeGrafter"/>
</dbReference>
<evidence type="ECO:0000313" key="12">
    <source>
        <dbReference type="EMBL" id="APH01637.1"/>
    </source>
</evidence>
<proteinExistence type="inferred from homology"/>
<evidence type="ECO:0000256" key="7">
    <source>
        <dbReference type="ARBA" id="ARBA00023204"/>
    </source>
</evidence>
<dbReference type="CDD" id="cd03241">
    <property type="entry name" value="ABC_RecN"/>
    <property type="match status" value="2"/>
</dbReference>
<dbReference type="GO" id="GO:0005524">
    <property type="term" value="F:ATP binding"/>
    <property type="evidence" value="ECO:0007669"/>
    <property type="project" value="UniProtKB-KW"/>
</dbReference>
<sequence length="577" mass="60979">MLRELRIRDLGVIEDATLTLDPGLTVVTGETGAGKTMVVTGLGLVLGGRADAALVRTGSDEAVVEAELELADDHPARAVAEDVGGVADEPELLLSRTVSAAGRSRAHVGGRRAPVGTLADLGEGLVAVHGQADQWRLKRPSQHRALLDAFGGDEVADPAAQVAQAHRTWHEAKGELDRLVEGERTRLQEVELLTHQLEQIDGVEPQPGEDVELAREAERLGHAEELRAGADTAHRLLSDPDSFDGDDVVGRVARAAGELERLADHDPQLFDLHRRLAEVGVLAAELATELSGYAADIEADPARLGAVEERRAALHELTRRYGDDIAAVLRHRDASRERLQGLLGADERIEALTAQVAEAEQQLAEAATRLTEARTAAAAGLSRAVEDELAHLGMDKARVEVAVEPRGDESALEVTSADGTTRRVGPDGADVVEVRVAANRGAPPRSVAKAASGGELSRIMLAIEVATAGSTGSQVPTFVFDEVDAGVGGRAALDVGARLAALARTSQVIVVTHLAQVAAHADRHLVVHKAHGDQVTASGVRPVEGDERLGELSRMMGGDDSSVGLRHAHELLEQCRR</sequence>
<reference evidence="12 13" key="1">
    <citation type="submission" date="2015-11" db="EMBL/GenBank/DDBJ databases">
        <authorList>
            <person name="Zhang Y."/>
            <person name="Guo Z."/>
        </authorList>
    </citation>
    <scope>NUCLEOTIDE SEQUENCE [LARGE SCALE GENOMIC DNA]</scope>
    <source>
        <strain evidence="12 13">YFY001</strain>
    </source>
</reference>
<comment type="similarity">
    <text evidence="2 9">Belongs to the RecN family.</text>
</comment>
<feature type="domain" description="RecF/RecN/SMC N-terminal" evidence="11">
    <location>
        <begin position="2"/>
        <end position="531"/>
    </location>
</feature>
<evidence type="ECO:0000256" key="9">
    <source>
        <dbReference type="PIRNR" id="PIRNR003128"/>
    </source>
</evidence>
<dbReference type="Pfam" id="PF02463">
    <property type="entry name" value="SMC_N"/>
    <property type="match status" value="1"/>
</dbReference>
<evidence type="ECO:0000259" key="11">
    <source>
        <dbReference type="Pfam" id="PF02463"/>
    </source>
</evidence>
<dbReference type="InterPro" id="IPR004604">
    <property type="entry name" value="DNA_recomb/repair_RecN"/>
</dbReference>
<accession>A0A1L3MGV9</accession>
<comment type="function">
    <text evidence="1 9">May be involved in recombinational repair of damaged DNA.</text>
</comment>
<protein>
    <recommendedName>
        <fullName evidence="3 9">DNA repair protein RecN</fullName>
    </recommendedName>
    <alternativeName>
        <fullName evidence="8 9">Recombination protein N</fullName>
    </alternativeName>
</protein>
<dbReference type="GO" id="GO:0006310">
    <property type="term" value="P:DNA recombination"/>
    <property type="evidence" value="ECO:0007669"/>
    <property type="project" value="InterPro"/>
</dbReference>
<keyword evidence="10" id="KW-0175">Coiled coil</keyword>
<dbReference type="GO" id="GO:0009432">
    <property type="term" value="P:SOS response"/>
    <property type="evidence" value="ECO:0007669"/>
    <property type="project" value="TreeGrafter"/>
</dbReference>
<dbReference type="KEGG" id="jte:ASJ30_08910"/>
<evidence type="ECO:0000256" key="1">
    <source>
        <dbReference type="ARBA" id="ARBA00003618"/>
    </source>
</evidence>
<keyword evidence="5 9" id="KW-0227">DNA damage</keyword>
<gene>
    <name evidence="12" type="ORF">ASJ30_08910</name>
</gene>
<evidence type="ECO:0000256" key="4">
    <source>
        <dbReference type="ARBA" id="ARBA00022741"/>
    </source>
</evidence>
<dbReference type="InterPro" id="IPR003395">
    <property type="entry name" value="RecF/RecN/SMC_N"/>
</dbReference>
<dbReference type="Proteomes" id="UP000182938">
    <property type="component" value="Chromosome"/>
</dbReference>
<dbReference type="PANTHER" id="PTHR11059:SF0">
    <property type="entry name" value="DNA REPAIR PROTEIN RECN"/>
    <property type="match status" value="1"/>
</dbReference>
<evidence type="ECO:0000256" key="6">
    <source>
        <dbReference type="ARBA" id="ARBA00022840"/>
    </source>
</evidence>
<evidence type="ECO:0000256" key="3">
    <source>
        <dbReference type="ARBA" id="ARBA00021315"/>
    </source>
</evidence>
<evidence type="ECO:0000256" key="10">
    <source>
        <dbReference type="SAM" id="Coils"/>
    </source>
</evidence>
<keyword evidence="13" id="KW-1185">Reference proteome</keyword>
<organism evidence="12 13">
    <name type="scientific">Janibacter indicus</name>
    <dbReference type="NCBI Taxonomy" id="857417"/>
    <lineage>
        <taxon>Bacteria</taxon>
        <taxon>Bacillati</taxon>
        <taxon>Actinomycetota</taxon>
        <taxon>Actinomycetes</taxon>
        <taxon>Micrococcales</taxon>
        <taxon>Intrasporangiaceae</taxon>
        <taxon>Janibacter</taxon>
    </lineage>
</organism>
<dbReference type="PANTHER" id="PTHR11059">
    <property type="entry name" value="DNA REPAIR PROTEIN RECN"/>
    <property type="match status" value="1"/>
</dbReference>
<evidence type="ECO:0000256" key="8">
    <source>
        <dbReference type="ARBA" id="ARBA00033408"/>
    </source>
</evidence>
<evidence type="ECO:0000256" key="2">
    <source>
        <dbReference type="ARBA" id="ARBA00009441"/>
    </source>
</evidence>
<dbReference type="FunFam" id="3.40.50.300:FF:000319">
    <property type="entry name" value="DNA repair protein RecN"/>
    <property type="match status" value="1"/>
</dbReference>
<keyword evidence="7 9" id="KW-0234">DNA repair</keyword>
<dbReference type="GO" id="GO:0006281">
    <property type="term" value="P:DNA repair"/>
    <property type="evidence" value="ECO:0007669"/>
    <property type="project" value="UniProtKB-KW"/>
</dbReference>
<dbReference type="EMBL" id="CP013290">
    <property type="protein sequence ID" value="APH01637.1"/>
    <property type="molecule type" value="Genomic_DNA"/>
</dbReference>